<accession>A0ABS6AYP5</accession>
<feature type="coiled-coil region" evidence="1">
    <location>
        <begin position="87"/>
        <end position="121"/>
    </location>
</feature>
<dbReference type="Proteomes" id="UP000733379">
    <property type="component" value="Unassembled WGS sequence"/>
</dbReference>
<evidence type="ECO:0008006" key="4">
    <source>
        <dbReference type="Google" id="ProtNLM"/>
    </source>
</evidence>
<evidence type="ECO:0000313" key="3">
    <source>
        <dbReference type="Proteomes" id="UP000733379"/>
    </source>
</evidence>
<keyword evidence="3" id="KW-1185">Reference proteome</keyword>
<gene>
    <name evidence="2" type="ORF">KO481_16725</name>
</gene>
<protein>
    <recommendedName>
        <fullName evidence="4">TetR family transcriptional regulator</fullName>
    </recommendedName>
</protein>
<reference evidence="2 3" key="1">
    <citation type="submission" date="2021-06" db="EMBL/GenBank/DDBJ databases">
        <title>Actinomycetes sequencing.</title>
        <authorList>
            <person name="Shan Q."/>
        </authorList>
    </citation>
    <scope>NUCLEOTIDE SEQUENCE [LARGE SCALE GENOMIC DNA]</scope>
    <source>
        <strain evidence="2 3">NEAU-G5</strain>
    </source>
</reference>
<comment type="caution">
    <text evidence="2">The sequence shown here is derived from an EMBL/GenBank/DDBJ whole genome shotgun (WGS) entry which is preliminary data.</text>
</comment>
<name>A0ABS6AYP5_9NOCA</name>
<sequence length="135" mass="15146">MNRRPDLPTVDDVQAAIDHLIETTGKPPTTLALAGHLGLPNTTFRRNFPDLTTRLQRQRTRSEQETLSGANRFEQLVQENQVLKATNQDLAEHLELAAANIQRLTTENHQLRQAIESASSIARIDTRRPTSTSAR</sequence>
<evidence type="ECO:0000313" key="2">
    <source>
        <dbReference type="EMBL" id="MBU3063167.1"/>
    </source>
</evidence>
<organism evidence="2 3">
    <name type="scientific">Nocardia albiluteola</name>
    <dbReference type="NCBI Taxonomy" id="2842303"/>
    <lineage>
        <taxon>Bacteria</taxon>
        <taxon>Bacillati</taxon>
        <taxon>Actinomycetota</taxon>
        <taxon>Actinomycetes</taxon>
        <taxon>Mycobacteriales</taxon>
        <taxon>Nocardiaceae</taxon>
        <taxon>Nocardia</taxon>
    </lineage>
</organism>
<proteinExistence type="predicted"/>
<dbReference type="RefSeq" id="WP_215918473.1">
    <property type="nucleotide sequence ID" value="NZ_JAHKNI010000005.1"/>
</dbReference>
<dbReference type="EMBL" id="JAHKNI010000005">
    <property type="protein sequence ID" value="MBU3063167.1"/>
    <property type="molecule type" value="Genomic_DNA"/>
</dbReference>
<evidence type="ECO:0000256" key="1">
    <source>
        <dbReference type="SAM" id="Coils"/>
    </source>
</evidence>
<keyword evidence="1" id="KW-0175">Coiled coil</keyword>